<dbReference type="PANTHER" id="PTHR43069">
    <property type="entry name" value="FUMARYLACETOACETASE"/>
    <property type="match status" value="1"/>
</dbReference>
<evidence type="ECO:0000256" key="7">
    <source>
        <dbReference type="ARBA" id="ARBA00022837"/>
    </source>
</evidence>
<evidence type="ECO:0000256" key="6">
    <source>
        <dbReference type="ARBA" id="ARBA00022801"/>
    </source>
</evidence>
<feature type="binding site" evidence="13">
    <location>
        <position position="204"/>
    </location>
    <ligand>
        <name>Ca(2+)</name>
        <dbReference type="ChEBI" id="CHEBI:29108"/>
    </ligand>
</feature>
<dbReference type="GO" id="GO:0006559">
    <property type="term" value="P:L-phenylalanine catabolic process"/>
    <property type="evidence" value="ECO:0007669"/>
    <property type="project" value="UniProtKB-KW"/>
</dbReference>
<feature type="binding site" evidence="13">
    <location>
        <position position="236"/>
    </location>
    <ligand>
        <name>Ca(2+)</name>
        <dbReference type="ChEBI" id="CHEBI:29108"/>
    </ligand>
</feature>
<dbReference type="InterPro" id="IPR036462">
    <property type="entry name" value="Fumarylacetoacetase_N_sf"/>
</dbReference>
<feature type="binding site" evidence="12">
    <location>
        <position position="133"/>
    </location>
    <ligand>
        <name>substrate</name>
    </ligand>
</feature>
<dbReference type="AlphaFoldDB" id="A0AAD2QDM3"/>
<evidence type="ECO:0000256" key="9">
    <source>
        <dbReference type="ARBA" id="ARBA00022878"/>
    </source>
</evidence>
<sequence length="434" mass="47048">MTQRDHTHDPALHSWVESANAAGTDFPIQNLPFAAFSCHGATPRIGVGIGDAIIDVAAAAPLLQGLAAQAAQACAEPVLNPLMALGGEARRALRAALSHLLDARRTRQTLPLFPQRDVRLHTPVQIRGFTDFFASIDHASNAGRLFRPEQPLLPNYRYVPVAYNGRANSILCGADIERPRGQLRPPGQEAPAYEACQRLDYEVELGAYIGQPSARWQPVPVEQAWEYIFGFSLLNDWSARDMQSWEYQPLGPFLAKSFATSVAPWIVTPEALAPFRIPARVRSADEPAPLPHLHGAADQALGALDITMELQLRSEAMARQGIAPVTLSRGNTADLYWTYAQMVAHHTSNGSTLDAGDLLGSGTVSGSLASSWGSLLELTHGGKEPIRLPNGETRSFLADGDEVILRGYCERPGCARIGFGECTARILPAREVRT</sequence>
<protein>
    <recommendedName>
        <fullName evidence="4">fumarylacetoacetase</fullName>
        <ecNumber evidence="4">3.7.1.2</ecNumber>
    </recommendedName>
</protein>
<gene>
    <name evidence="16" type="ORF">ERS370000_03556</name>
</gene>
<evidence type="ECO:0000256" key="8">
    <source>
        <dbReference type="ARBA" id="ARBA00022842"/>
    </source>
</evidence>
<reference evidence="16 17" key="1">
    <citation type="submission" date="2015-09" db="EMBL/GenBank/DDBJ databases">
        <authorList>
            <consortium name="Pathogen Informatics"/>
        </authorList>
    </citation>
    <scope>NUCLEOTIDE SEQUENCE [LARGE SCALE GENOMIC DNA]</scope>
    <source>
        <strain evidence="16 17">2789STDY5608625</strain>
    </source>
</reference>
<dbReference type="InterPro" id="IPR015377">
    <property type="entry name" value="Fumarylacetoacetase_N"/>
</dbReference>
<keyword evidence="6" id="KW-0378">Hydrolase</keyword>
<dbReference type="EC" id="3.7.1.2" evidence="4"/>
<feature type="active site" description="Proton acceptor" evidence="11">
    <location>
        <position position="138"/>
    </location>
</feature>
<feature type="binding site" evidence="13">
    <location>
        <position position="236"/>
    </location>
    <ligand>
        <name>Mg(2+)</name>
        <dbReference type="ChEBI" id="CHEBI:18420"/>
    </ligand>
</feature>
<feature type="binding site" evidence="12">
    <location>
        <position position="363"/>
    </location>
    <ligand>
        <name>substrate</name>
    </ligand>
</feature>
<comment type="pathway">
    <text evidence="3">Amino-acid degradation; L-phenylalanine degradation; acetoacetate and fumarate from L-phenylalanine: step 6/6.</text>
</comment>
<organism evidence="16 17">
    <name type="scientific">Achromobacter aegrifaciens</name>
    <dbReference type="NCBI Taxonomy" id="1287736"/>
    <lineage>
        <taxon>Bacteria</taxon>
        <taxon>Pseudomonadati</taxon>
        <taxon>Pseudomonadota</taxon>
        <taxon>Betaproteobacteria</taxon>
        <taxon>Burkholderiales</taxon>
        <taxon>Alcaligenaceae</taxon>
        <taxon>Achromobacter</taxon>
    </lineage>
</organism>
<feature type="binding site" evidence="13">
    <location>
        <position position="256"/>
    </location>
    <ligand>
        <name>Mg(2+)</name>
        <dbReference type="ChEBI" id="CHEBI:18420"/>
    </ligand>
</feature>
<feature type="domain" description="Fumarylacetoacetase N-terminal" evidence="15">
    <location>
        <begin position="29"/>
        <end position="123"/>
    </location>
</feature>
<keyword evidence="5 13" id="KW-0479">Metal-binding</keyword>
<evidence type="ECO:0000259" key="15">
    <source>
        <dbReference type="Pfam" id="PF09298"/>
    </source>
</evidence>
<proteinExistence type="predicted"/>
<dbReference type="NCBIfam" id="TIGR01266">
    <property type="entry name" value="fum_ac_acetase"/>
    <property type="match status" value="1"/>
</dbReference>
<feature type="binding site" evidence="12">
    <location>
        <position position="247"/>
    </location>
    <ligand>
        <name>substrate</name>
    </ligand>
</feature>
<dbReference type="PANTHER" id="PTHR43069:SF2">
    <property type="entry name" value="FUMARYLACETOACETASE"/>
    <property type="match status" value="1"/>
</dbReference>
<dbReference type="GO" id="GO:0006572">
    <property type="term" value="P:L-tyrosine catabolic process"/>
    <property type="evidence" value="ECO:0007669"/>
    <property type="project" value="UniProtKB-KW"/>
</dbReference>
<evidence type="ECO:0000256" key="13">
    <source>
        <dbReference type="PIRSR" id="PIRSR605959-3"/>
    </source>
</evidence>
<evidence type="ECO:0000256" key="12">
    <source>
        <dbReference type="PIRSR" id="PIRSR605959-2"/>
    </source>
</evidence>
<evidence type="ECO:0000256" key="10">
    <source>
        <dbReference type="ARBA" id="ARBA00023232"/>
    </source>
</evidence>
<evidence type="ECO:0000256" key="2">
    <source>
        <dbReference type="ARBA" id="ARBA00001946"/>
    </source>
</evidence>
<feature type="binding site" evidence="13">
    <location>
        <position position="202"/>
    </location>
    <ligand>
        <name>Ca(2+)</name>
        <dbReference type="ChEBI" id="CHEBI:29108"/>
    </ligand>
</feature>
<dbReference type="GO" id="GO:0004334">
    <property type="term" value="F:fumarylacetoacetase activity"/>
    <property type="evidence" value="ECO:0007669"/>
    <property type="project" value="UniProtKB-EC"/>
</dbReference>
<dbReference type="GO" id="GO:0046872">
    <property type="term" value="F:metal ion binding"/>
    <property type="evidence" value="ECO:0007669"/>
    <property type="project" value="UniProtKB-KW"/>
</dbReference>
<comment type="cofactor">
    <cofactor evidence="1 13">
        <name>Ca(2+)</name>
        <dbReference type="ChEBI" id="CHEBI:29108"/>
    </cofactor>
</comment>
<keyword evidence="9" id="KW-0828">Tyrosine catabolism</keyword>
<evidence type="ECO:0000313" key="16">
    <source>
        <dbReference type="EMBL" id="CUJ32127.1"/>
    </source>
</evidence>
<evidence type="ECO:0000256" key="11">
    <source>
        <dbReference type="PIRSR" id="PIRSR605959-1"/>
    </source>
</evidence>
<dbReference type="Gene3D" id="3.90.850.10">
    <property type="entry name" value="Fumarylacetoacetase-like, C-terminal domain"/>
    <property type="match status" value="1"/>
</dbReference>
<dbReference type="SUPFAM" id="SSF63433">
    <property type="entry name" value="Fumarylacetoacetate hydrolase, FAH, N-terminal domain"/>
    <property type="match status" value="1"/>
</dbReference>
<feature type="binding site" evidence="13">
    <location>
        <position position="260"/>
    </location>
    <ligand>
        <name>Mg(2+)</name>
        <dbReference type="ChEBI" id="CHEBI:18420"/>
    </ligand>
</feature>
<dbReference type="Proteomes" id="UP000044098">
    <property type="component" value="Unassembled WGS sequence"/>
</dbReference>
<feature type="domain" description="Fumarylacetoacetase-like C-terminal" evidence="14">
    <location>
        <begin position="131"/>
        <end position="426"/>
    </location>
</feature>
<evidence type="ECO:0000259" key="14">
    <source>
        <dbReference type="Pfam" id="PF01557"/>
    </source>
</evidence>
<keyword evidence="10" id="KW-0585">Phenylalanine catabolism</keyword>
<comment type="caution">
    <text evidence="16">The sequence shown here is derived from an EMBL/GenBank/DDBJ whole genome shotgun (WGS) entry which is preliminary data.</text>
</comment>
<dbReference type="InterPro" id="IPR005959">
    <property type="entry name" value="Fumarylacetoacetase"/>
</dbReference>
<accession>A0AAD2QDM3</accession>
<evidence type="ECO:0000256" key="5">
    <source>
        <dbReference type="ARBA" id="ARBA00022723"/>
    </source>
</evidence>
<name>A0AAD2QDM3_ACHAE</name>
<keyword evidence="8 13" id="KW-0460">Magnesium</keyword>
<evidence type="ECO:0000313" key="17">
    <source>
        <dbReference type="Proteomes" id="UP000044098"/>
    </source>
</evidence>
<dbReference type="InterPro" id="IPR036663">
    <property type="entry name" value="Fumarylacetoacetase_C_sf"/>
</dbReference>
<dbReference type="GO" id="GO:1902000">
    <property type="term" value="P:homogentisate catabolic process"/>
    <property type="evidence" value="ECO:0007669"/>
    <property type="project" value="TreeGrafter"/>
</dbReference>
<dbReference type="RefSeq" id="WP_054455649.1">
    <property type="nucleotide sequence ID" value="NZ_CADIJY010000005.1"/>
</dbReference>
<dbReference type="Pfam" id="PF01557">
    <property type="entry name" value="FAA_hydrolase"/>
    <property type="match status" value="1"/>
</dbReference>
<feature type="binding site" evidence="12">
    <location>
        <position position="243"/>
    </location>
    <ligand>
        <name>substrate</name>
    </ligand>
</feature>
<feature type="binding site" evidence="12">
    <location>
        <position position="147"/>
    </location>
    <ligand>
        <name>substrate</name>
    </ligand>
</feature>
<comment type="cofactor">
    <cofactor evidence="2 13">
        <name>Mg(2+)</name>
        <dbReference type="ChEBI" id="CHEBI:18420"/>
    </cofactor>
</comment>
<dbReference type="Gene3D" id="2.30.30.230">
    <property type="entry name" value="Fumarylacetoacetase, N-terminal domain"/>
    <property type="match status" value="1"/>
</dbReference>
<dbReference type="EMBL" id="CYTK01000005">
    <property type="protein sequence ID" value="CUJ32127.1"/>
    <property type="molecule type" value="Genomic_DNA"/>
</dbReference>
<evidence type="ECO:0000256" key="4">
    <source>
        <dbReference type="ARBA" id="ARBA00012094"/>
    </source>
</evidence>
<dbReference type="InterPro" id="IPR011234">
    <property type="entry name" value="Fumarylacetoacetase-like_C"/>
</dbReference>
<keyword evidence="7 13" id="KW-0106">Calcium</keyword>
<evidence type="ECO:0000256" key="3">
    <source>
        <dbReference type="ARBA" id="ARBA00004782"/>
    </source>
</evidence>
<dbReference type="Pfam" id="PF09298">
    <property type="entry name" value="FAA_hydrolase_N"/>
    <property type="match status" value="1"/>
</dbReference>
<evidence type="ECO:0000256" key="1">
    <source>
        <dbReference type="ARBA" id="ARBA00001913"/>
    </source>
</evidence>
<feature type="binding site" evidence="13">
    <location>
        <position position="131"/>
    </location>
    <ligand>
        <name>Ca(2+)</name>
        <dbReference type="ChEBI" id="CHEBI:29108"/>
    </ligand>
</feature>
<dbReference type="SUPFAM" id="SSF56529">
    <property type="entry name" value="FAH"/>
    <property type="match status" value="1"/>
</dbReference>